<dbReference type="CDD" id="cd03219">
    <property type="entry name" value="ABC_Mj1267_LivG_branched"/>
    <property type="match status" value="1"/>
</dbReference>
<dbReference type="GO" id="GO:0015188">
    <property type="term" value="F:L-isoleucine transmembrane transporter activity"/>
    <property type="evidence" value="ECO:0007669"/>
    <property type="project" value="TreeGrafter"/>
</dbReference>
<keyword evidence="2" id="KW-0547">Nucleotide-binding</keyword>
<evidence type="ECO:0000256" key="2">
    <source>
        <dbReference type="ARBA" id="ARBA00022741"/>
    </source>
</evidence>
<dbReference type="PROSITE" id="PS50893">
    <property type="entry name" value="ABC_TRANSPORTER_2"/>
    <property type="match status" value="1"/>
</dbReference>
<dbReference type="GO" id="GO:0015808">
    <property type="term" value="P:L-alanine transport"/>
    <property type="evidence" value="ECO:0007669"/>
    <property type="project" value="TreeGrafter"/>
</dbReference>
<keyword evidence="3 5" id="KW-0067">ATP-binding</keyword>
<dbReference type="GO" id="GO:0015192">
    <property type="term" value="F:L-phenylalanine transmembrane transporter activity"/>
    <property type="evidence" value="ECO:0007669"/>
    <property type="project" value="TreeGrafter"/>
</dbReference>
<dbReference type="RefSeq" id="WP_188582482.1">
    <property type="nucleotide sequence ID" value="NZ_BMCT01000007.1"/>
</dbReference>
<proteinExistence type="predicted"/>
<dbReference type="Gene3D" id="3.40.50.300">
    <property type="entry name" value="P-loop containing nucleotide triphosphate hydrolases"/>
    <property type="match status" value="1"/>
</dbReference>
<gene>
    <name evidence="5" type="ORF">GCM10007301_43310</name>
</gene>
<protein>
    <submittedName>
        <fullName evidence="5">ABC transporter ATP-binding protein</fullName>
    </submittedName>
</protein>
<reference evidence="5" key="2">
    <citation type="submission" date="2020-09" db="EMBL/GenBank/DDBJ databases">
        <authorList>
            <person name="Sun Q."/>
            <person name="Sedlacek I."/>
        </authorList>
    </citation>
    <scope>NUCLEOTIDE SEQUENCE</scope>
    <source>
        <strain evidence="5">CCM 7897</strain>
    </source>
</reference>
<dbReference type="InterPro" id="IPR003439">
    <property type="entry name" value="ABC_transporter-like_ATP-bd"/>
</dbReference>
<evidence type="ECO:0000313" key="5">
    <source>
        <dbReference type="EMBL" id="GGF78662.1"/>
    </source>
</evidence>
<dbReference type="SUPFAM" id="SSF52540">
    <property type="entry name" value="P-loop containing nucleoside triphosphate hydrolases"/>
    <property type="match status" value="1"/>
</dbReference>
<dbReference type="PANTHER" id="PTHR45772:SF7">
    <property type="entry name" value="AMINO ACID ABC TRANSPORTER ATP-BINDING PROTEIN"/>
    <property type="match status" value="1"/>
</dbReference>
<dbReference type="InterPro" id="IPR027417">
    <property type="entry name" value="P-loop_NTPase"/>
</dbReference>
<dbReference type="GO" id="GO:0005304">
    <property type="term" value="F:L-valine transmembrane transporter activity"/>
    <property type="evidence" value="ECO:0007669"/>
    <property type="project" value="TreeGrafter"/>
</dbReference>
<reference evidence="5" key="1">
    <citation type="journal article" date="2014" name="Int. J. Syst. Evol. Microbiol.">
        <title>Complete genome sequence of Corynebacterium casei LMG S-19264T (=DSM 44701T), isolated from a smear-ripened cheese.</title>
        <authorList>
            <consortium name="US DOE Joint Genome Institute (JGI-PGF)"/>
            <person name="Walter F."/>
            <person name="Albersmeier A."/>
            <person name="Kalinowski J."/>
            <person name="Ruckert C."/>
        </authorList>
    </citation>
    <scope>NUCLEOTIDE SEQUENCE</scope>
    <source>
        <strain evidence="5">CCM 7897</strain>
    </source>
</reference>
<dbReference type="PANTHER" id="PTHR45772">
    <property type="entry name" value="CONSERVED COMPONENT OF ABC TRANSPORTER FOR NATURAL AMINO ACIDS-RELATED"/>
    <property type="match status" value="1"/>
</dbReference>
<organism evidence="5 6">
    <name type="scientific">Azorhizobium oxalatiphilum</name>
    <dbReference type="NCBI Taxonomy" id="980631"/>
    <lineage>
        <taxon>Bacteria</taxon>
        <taxon>Pseudomonadati</taxon>
        <taxon>Pseudomonadota</taxon>
        <taxon>Alphaproteobacteria</taxon>
        <taxon>Hyphomicrobiales</taxon>
        <taxon>Xanthobacteraceae</taxon>
        <taxon>Azorhizobium</taxon>
    </lineage>
</organism>
<dbReference type="InterPro" id="IPR051120">
    <property type="entry name" value="ABC_AA/LPS_Transport"/>
</dbReference>
<accession>A0A917C8U9</accession>
<evidence type="ECO:0000256" key="1">
    <source>
        <dbReference type="ARBA" id="ARBA00022448"/>
    </source>
</evidence>
<evidence type="ECO:0000256" key="3">
    <source>
        <dbReference type="ARBA" id="ARBA00022840"/>
    </source>
</evidence>
<dbReference type="GO" id="GO:1903806">
    <property type="term" value="P:L-isoleucine import across plasma membrane"/>
    <property type="evidence" value="ECO:0007669"/>
    <property type="project" value="TreeGrafter"/>
</dbReference>
<dbReference type="GO" id="GO:0005886">
    <property type="term" value="C:plasma membrane"/>
    <property type="evidence" value="ECO:0007669"/>
    <property type="project" value="TreeGrafter"/>
</dbReference>
<keyword evidence="6" id="KW-1185">Reference proteome</keyword>
<comment type="caution">
    <text evidence="5">The sequence shown here is derived from an EMBL/GenBank/DDBJ whole genome shotgun (WGS) entry which is preliminary data.</text>
</comment>
<dbReference type="Pfam" id="PF12399">
    <property type="entry name" value="BCA_ABC_TP_C"/>
    <property type="match status" value="1"/>
</dbReference>
<dbReference type="InterPro" id="IPR032823">
    <property type="entry name" value="BCA_ABC_TP_C"/>
</dbReference>
<feature type="domain" description="ABC transporter" evidence="4">
    <location>
        <begin position="7"/>
        <end position="239"/>
    </location>
</feature>
<dbReference type="FunFam" id="3.40.50.300:FF:002578">
    <property type="entry name" value="Amino acid ABC transporter ATP-binding protein"/>
    <property type="match status" value="1"/>
</dbReference>
<dbReference type="Pfam" id="PF00005">
    <property type="entry name" value="ABC_tran"/>
    <property type="match status" value="1"/>
</dbReference>
<dbReference type="InterPro" id="IPR003593">
    <property type="entry name" value="AAA+_ATPase"/>
</dbReference>
<evidence type="ECO:0000313" key="6">
    <source>
        <dbReference type="Proteomes" id="UP000606044"/>
    </source>
</evidence>
<sequence>MSTAPLLEVRNVWQRFGGLVANSDVSLSVVPGEIVGLIGPNGAGKSTLFNVIAGLRAPTEGSVWFDGKDVTKLTAPQRCALGIGRTFQVVKSFESMTVADNVIVGALVRTSSTREARKKAEEVLEFAGLGHRSDVFANELTPPEKRRLEVARALATEPKLLLLDEVMTGLTPSEARAGVDLVRAVRDKGVAVLMVEHVMEIVMPLVDRAVVLNLGAVLAQGLPKDVVRDERVINAYLGERHRA</sequence>
<dbReference type="GO" id="GO:1903805">
    <property type="term" value="P:L-valine import across plasma membrane"/>
    <property type="evidence" value="ECO:0007669"/>
    <property type="project" value="TreeGrafter"/>
</dbReference>
<dbReference type="GO" id="GO:0005524">
    <property type="term" value="F:ATP binding"/>
    <property type="evidence" value="ECO:0007669"/>
    <property type="project" value="UniProtKB-KW"/>
</dbReference>
<dbReference type="Proteomes" id="UP000606044">
    <property type="component" value="Unassembled WGS sequence"/>
</dbReference>
<dbReference type="SMART" id="SM00382">
    <property type="entry name" value="AAA"/>
    <property type="match status" value="1"/>
</dbReference>
<dbReference type="EMBL" id="BMCT01000007">
    <property type="protein sequence ID" value="GGF78662.1"/>
    <property type="molecule type" value="Genomic_DNA"/>
</dbReference>
<dbReference type="AlphaFoldDB" id="A0A917C8U9"/>
<dbReference type="GO" id="GO:0016887">
    <property type="term" value="F:ATP hydrolysis activity"/>
    <property type="evidence" value="ECO:0007669"/>
    <property type="project" value="InterPro"/>
</dbReference>
<dbReference type="GO" id="GO:0042941">
    <property type="term" value="P:D-alanine transmembrane transport"/>
    <property type="evidence" value="ECO:0007669"/>
    <property type="project" value="TreeGrafter"/>
</dbReference>
<name>A0A917C8U9_9HYPH</name>
<evidence type="ECO:0000259" key="4">
    <source>
        <dbReference type="PROSITE" id="PS50893"/>
    </source>
</evidence>
<keyword evidence="1" id="KW-0813">Transport</keyword>